<accession>A0A1G4T7B8</accession>
<dbReference type="Proteomes" id="UP000199542">
    <property type="component" value="Unassembled WGS sequence"/>
</dbReference>
<dbReference type="EMBL" id="FMTM01000008">
    <property type="protein sequence ID" value="SCW77067.1"/>
    <property type="molecule type" value="Genomic_DNA"/>
</dbReference>
<proteinExistence type="predicted"/>
<evidence type="ECO:0000313" key="1">
    <source>
        <dbReference type="EMBL" id="SCW77067.1"/>
    </source>
</evidence>
<organism evidence="1 2">
    <name type="scientific">Rhizobium mongolense subsp. loessense</name>
    <dbReference type="NCBI Taxonomy" id="158890"/>
    <lineage>
        <taxon>Bacteria</taxon>
        <taxon>Pseudomonadati</taxon>
        <taxon>Pseudomonadota</taxon>
        <taxon>Alphaproteobacteria</taxon>
        <taxon>Hyphomicrobiales</taxon>
        <taxon>Rhizobiaceae</taxon>
        <taxon>Rhizobium/Agrobacterium group</taxon>
        <taxon>Rhizobium</taxon>
    </lineage>
</organism>
<dbReference type="RefSeq" id="WP_092587234.1">
    <property type="nucleotide sequence ID" value="NZ_FMTM01000008.1"/>
</dbReference>
<sequence length="151" mass="17290">MQARKATPRDLRTVFSGLAQRCVDETHAAGYTADEAKNTFRSLRKQDAVWAIDHNNDTVGIIGFSPDEASGHPIIGTYFYGTEAFFDPKTPSVRFGRTFMREMQVSFGNLPMVSMCYGTHPEIERWYRLMGYRFAEQFGVQRNFVLDPKMD</sequence>
<evidence type="ECO:0008006" key="3">
    <source>
        <dbReference type="Google" id="ProtNLM"/>
    </source>
</evidence>
<gene>
    <name evidence="1" type="ORF">SAMN02927900_04761</name>
</gene>
<protein>
    <recommendedName>
        <fullName evidence="3">N-acetyltransferase domain-containing protein</fullName>
    </recommendedName>
</protein>
<dbReference type="AlphaFoldDB" id="A0A1G4T7B8"/>
<reference evidence="1 2" key="1">
    <citation type="submission" date="2016-10" db="EMBL/GenBank/DDBJ databases">
        <authorList>
            <person name="de Groot N.N."/>
        </authorList>
    </citation>
    <scope>NUCLEOTIDE SEQUENCE [LARGE SCALE GENOMIC DNA]</scope>
    <source>
        <strain evidence="1 2">CGMCC 1.3401</strain>
    </source>
</reference>
<evidence type="ECO:0000313" key="2">
    <source>
        <dbReference type="Proteomes" id="UP000199542"/>
    </source>
</evidence>
<name>A0A1G4T7B8_9HYPH</name>